<proteinExistence type="predicted"/>
<accession>A0AAQ3PDD7</accession>
<protein>
    <submittedName>
        <fullName evidence="2">Uncharacterized protein</fullName>
    </submittedName>
</protein>
<name>A0AAQ3PDD7_VIGMU</name>
<reference evidence="2 3" key="1">
    <citation type="journal article" date="2023" name="Life. Sci Alliance">
        <title>Evolutionary insights into 3D genome organization and epigenetic landscape of Vigna mungo.</title>
        <authorList>
            <person name="Junaid A."/>
            <person name="Singh B."/>
            <person name="Bhatia S."/>
        </authorList>
    </citation>
    <scope>NUCLEOTIDE SEQUENCE [LARGE SCALE GENOMIC DNA]</scope>
    <source>
        <strain evidence="2">Urdbean</strain>
    </source>
</reference>
<evidence type="ECO:0000313" key="2">
    <source>
        <dbReference type="EMBL" id="WVZ25851.1"/>
    </source>
</evidence>
<feature type="chain" id="PRO_5043004531" evidence="1">
    <location>
        <begin position="17"/>
        <end position="117"/>
    </location>
</feature>
<feature type="signal peptide" evidence="1">
    <location>
        <begin position="1"/>
        <end position="16"/>
    </location>
</feature>
<evidence type="ECO:0000256" key="1">
    <source>
        <dbReference type="SAM" id="SignalP"/>
    </source>
</evidence>
<sequence length="117" mass="13776">MFFLTATLTFLQVTDFLFSHFYPIFPYHPLKLVTAFADIHTRLGAYKHFVDLDDAQISLLVKAITAYPHLWNASKKFSERFQAWRLKILADMLSFLQKESVDSIIPQREKEFDKLCE</sequence>
<keyword evidence="3" id="KW-1185">Reference proteome</keyword>
<organism evidence="2 3">
    <name type="scientific">Vigna mungo</name>
    <name type="common">Black gram</name>
    <name type="synonym">Phaseolus mungo</name>
    <dbReference type="NCBI Taxonomy" id="3915"/>
    <lineage>
        <taxon>Eukaryota</taxon>
        <taxon>Viridiplantae</taxon>
        <taxon>Streptophyta</taxon>
        <taxon>Embryophyta</taxon>
        <taxon>Tracheophyta</taxon>
        <taxon>Spermatophyta</taxon>
        <taxon>Magnoliopsida</taxon>
        <taxon>eudicotyledons</taxon>
        <taxon>Gunneridae</taxon>
        <taxon>Pentapetalae</taxon>
        <taxon>rosids</taxon>
        <taxon>fabids</taxon>
        <taxon>Fabales</taxon>
        <taxon>Fabaceae</taxon>
        <taxon>Papilionoideae</taxon>
        <taxon>50 kb inversion clade</taxon>
        <taxon>NPAAA clade</taxon>
        <taxon>indigoferoid/millettioid clade</taxon>
        <taxon>Phaseoleae</taxon>
        <taxon>Vigna</taxon>
    </lineage>
</organism>
<dbReference type="EMBL" id="CP144700">
    <property type="protein sequence ID" value="WVZ25851.1"/>
    <property type="molecule type" value="Genomic_DNA"/>
</dbReference>
<gene>
    <name evidence="2" type="ORF">V8G54_004395</name>
</gene>
<evidence type="ECO:0000313" key="3">
    <source>
        <dbReference type="Proteomes" id="UP001374535"/>
    </source>
</evidence>
<dbReference type="Proteomes" id="UP001374535">
    <property type="component" value="Chromosome 1"/>
</dbReference>
<keyword evidence="1" id="KW-0732">Signal</keyword>
<dbReference type="AlphaFoldDB" id="A0AAQ3PDD7"/>